<dbReference type="OrthoDB" id="1588050at2759"/>
<reference evidence="1 2" key="1">
    <citation type="submission" date="2019-05" db="EMBL/GenBank/DDBJ databases">
        <title>Mikania micrantha, genome provides insights into the molecular mechanism of rapid growth.</title>
        <authorList>
            <person name="Liu B."/>
        </authorList>
    </citation>
    <scope>NUCLEOTIDE SEQUENCE [LARGE SCALE GENOMIC DNA]</scope>
    <source>
        <strain evidence="1">NLD-2019</strain>
        <tissue evidence="1">Leaf</tissue>
    </source>
</reference>
<accession>A0A5N6M840</accession>
<dbReference type="AlphaFoldDB" id="A0A5N6M840"/>
<dbReference type="EMBL" id="SZYD01000016">
    <property type="protein sequence ID" value="KAD3336606.1"/>
    <property type="molecule type" value="Genomic_DNA"/>
</dbReference>
<comment type="caution">
    <text evidence="1">The sequence shown here is derived from an EMBL/GenBank/DDBJ whole genome shotgun (WGS) entry which is preliminary data.</text>
</comment>
<sequence length="197" mass="22221">MAPWPQPLLQDYLATNSTIQESDSTCNWKKQCLFLFPPGWMGQVTILCYLGERVIYLTGRSQIRKATFGGYRRADPLVTSKARVPYDIPIEPVPSTNAKSVKNVRFSSNNTTKKEPFTRDKELIDQKTFGESKFDSFIRRTKVKMGVSSDASAVKKVSRRDTFSEKVSNFIDHAKLKFRATSSIGANGKSVAFKPDH</sequence>
<dbReference type="Proteomes" id="UP000326396">
    <property type="component" value="Linkage Group LG6"/>
</dbReference>
<protein>
    <submittedName>
        <fullName evidence="1">Uncharacterized protein</fullName>
    </submittedName>
</protein>
<name>A0A5N6M840_9ASTR</name>
<evidence type="ECO:0000313" key="2">
    <source>
        <dbReference type="Proteomes" id="UP000326396"/>
    </source>
</evidence>
<keyword evidence="2" id="KW-1185">Reference proteome</keyword>
<proteinExistence type="predicted"/>
<gene>
    <name evidence="1" type="ORF">E3N88_32125</name>
</gene>
<evidence type="ECO:0000313" key="1">
    <source>
        <dbReference type="EMBL" id="KAD3336606.1"/>
    </source>
</evidence>
<organism evidence="1 2">
    <name type="scientific">Mikania micrantha</name>
    <name type="common">bitter vine</name>
    <dbReference type="NCBI Taxonomy" id="192012"/>
    <lineage>
        <taxon>Eukaryota</taxon>
        <taxon>Viridiplantae</taxon>
        <taxon>Streptophyta</taxon>
        <taxon>Embryophyta</taxon>
        <taxon>Tracheophyta</taxon>
        <taxon>Spermatophyta</taxon>
        <taxon>Magnoliopsida</taxon>
        <taxon>eudicotyledons</taxon>
        <taxon>Gunneridae</taxon>
        <taxon>Pentapetalae</taxon>
        <taxon>asterids</taxon>
        <taxon>campanulids</taxon>
        <taxon>Asterales</taxon>
        <taxon>Asteraceae</taxon>
        <taxon>Asteroideae</taxon>
        <taxon>Heliantheae alliance</taxon>
        <taxon>Eupatorieae</taxon>
        <taxon>Mikania</taxon>
    </lineage>
</organism>